<dbReference type="Pfam" id="PF03864">
    <property type="entry name" value="Phage_cap_E"/>
    <property type="match status" value="1"/>
</dbReference>
<dbReference type="InterPro" id="IPR053738">
    <property type="entry name" value="Lambda_capsid_assembly"/>
</dbReference>
<dbReference type="EMBL" id="LS423452">
    <property type="protein sequence ID" value="SPS06216.1"/>
    <property type="molecule type" value="Genomic_DNA"/>
</dbReference>
<dbReference type="Gene3D" id="3.90.1690.10">
    <property type="entry name" value="phage-related protein like domain"/>
    <property type="match status" value="1"/>
</dbReference>
<proteinExistence type="predicted"/>
<name>A0A2X0SK38_9PROT</name>
<evidence type="ECO:0008006" key="2">
    <source>
        <dbReference type="Google" id="ProtNLM"/>
    </source>
</evidence>
<gene>
    <name evidence="1" type="ORF">NITFAB_1806</name>
</gene>
<sequence>MSLLNPAASRVIDPVLSSVAQGYKHPGMVASALFPQVNVPSRGGKIITFGKEDFMLYNTGRAPGENTKRVSFGYAAGDYALSDYSLEGAVPIENLQEGLNGPGIDHAALAINRVQGIMALRLEKQAADIACTAGSYASANKITLTSTAQWSDYTGVSQPTRVIETAKEAVRASTGKVPNTIVMGAKVFSALKNHPAIIDRIKYTGRDVVTKELLAALFDVQRVLVGDAIYSNDAGTAFTDVWGKFVVVAYTELGSIADMGAPSYGYTYNLNGYPLVEEPYYDRNAKSWIYPVTRAEAPVLASASAGYLITTAVA</sequence>
<evidence type="ECO:0000313" key="1">
    <source>
        <dbReference type="EMBL" id="SPS06216.1"/>
    </source>
</evidence>
<reference evidence="1" key="1">
    <citation type="submission" date="2018-05" db="EMBL/GenBank/DDBJ databases">
        <authorList>
            <person name="Lanie J.A."/>
            <person name="Ng W.-L."/>
            <person name="Kazmierczak K.M."/>
            <person name="Andrzejewski T.M."/>
            <person name="Davidsen T.M."/>
            <person name="Wayne K.J."/>
            <person name="Tettelin H."/>
            <person name="Glass J.I."/>
            <person name="Rusch D."/>
            <person name="Podicherti R."/>
            <person name="Tsui H.-C.T."/>
            <person name="Winkler M.E."/>
        </authorList>
    </citation>
    <scope>NUCLEOTIDE SEQUENCE</scope>
    <source>
        <strain evidence="1">KNB</strain>
    </source>
</reference>
<organism evidence="1">
    <name type="scientific">Candidatus Nitrotoga fabula</name>
    <dbReference type="NCBI Taxonomy" id="2182327"/>
    <lineage>
        <taxon>Bacteria</taxon>
        <taxon>Pseudomonadati</taxon>
        <taxon>Pseudomonadota</taxon>
        <taxon>Betaproteobacteria</taxon>
        <taxon>Nitrosomonadales</taxon>
        <taxon>Gallionellaceae</taxon>
        <taxon>Candidatus Nitrotoga</taxon>
    </lineage>
</organism>
<protein>
    <recommendedName>
        <fullName evidence="2">Major capsid protein E</fullName>
    </recommendedName>
</protein>
<accession>A0A2X0SK38</accession>
<dbReference type="AlphaFoldDB" id="A0A2X0SK38"/>
<dbReference type="InterPro" id="IPR005564">
    <property type="entry name" value="Major_capsid_GpE"/>
</dbReference>